<dbReference type="PANTHER" id="PTHR37984:SF15">
    <property type="entry name" value="INTEGRASE CATALYTIC DOMAIN-CONTAINING PROTEIN"/>
    <property type="match status" value="1"/>
</dbReference>
<comment type="caution">
    <text evidence="4">The sequence shown here is derived from an EMBL/GenBank/DDBJ whole genome shotgun (WGS) entry which is preliminary data.</text>
</comment>
<name>A0AAE1G0V6_PETCI</name>
<reference evidence="4" key="1">
    <citation type="submission" date="2023-10" db="EMBL/GenBank/DDBJ databases">
        <title>Genome assemblies of two species of porcelain crab, Petrolisthes cinctipes and Petrolisthes manimaculis (Anomura: Porcellanidae).</title>
        <authorList>
            <person name="Angst P."/>
        </authorList>
    </citation>
    <scope>NUCLEOTIDE SEQUENCE</scope>
    <source>
        <strain evidence="4">PB745_01</strain>
        <tissue evidence="4">Gill</tissue>
    </source>
</reference>
<sequence>MFSFSQLKGQVEATGLKGEEVDCYVMQQQTYKRDERLMKRNKKRKRGLKSLNESEKQRRLESAKLEEEKEIELARISASAKSSSHISGGGCHNCKEEGHIQLRCPKIPWAFKDEALTTIKLGLFPNWAHLPSTFFNLRQRECVQTRAGAARMKRLHLLVFPGLKPLEITPSDLSRLQEPCPSLAPLCEKASAGQPELPRNGALYKFCWVDGFLYRECVASKRPGKVGTRTLVIPYEKRSRNSTNISSGLGWGLIFEIIASLATSASASLTRAELIKPVLLKPLPVVTEPFARVAVDIMVPLSPPSSEHQKYILTLIDFATGFPEAIPLKDIDSISVAETLLSSSRLNSWLRFTSCLV</sequence>
<evidence type="ECO:0000259" key="3">
    <source>
        <dbReference type="PROSITE" id="PS50158"/>
    </source>
</evidence>
<proteinExistence type="predicted"/>
<dbReference type="InterPro" id="IPR050951">
    <property type="entry name" value="Retrovirus_Pol_polyprotein"/>
</dbReference>
<dbReference type="InterPro" id="IPR036397">
    <property type="entry name" value="RNaseH_sf"/>
</dbReference>
<organism evidence="4 5">
    <name type="scientific">Petrolisthes cinctipes</name>
    <name type="common">Flat porcelain crab</name>
    <dbReference type="NCBI Taxonomy" id="88211"/>
    <lineage>
        <taxon>Eukaryota</taxon>
        <taxon>Metazoa</taxon>
        <taxon>Ecdysozoa</taxon>
        <taxon>Arthropoda</taxon>
        <taxon>Crustacea</taxon>
        <taxon>Multicrustacea</taxon>
        <taxon>Malacostraca</taxon>
        <taxon>Eumalacostraca</taxon>
        <taxon>Eucarida</taxon>
        <taxon>Decapoda</taxon>
        <taxon>Pleocyemata</taxon>
        <taxon>Anomura</taxon>
        <taxon>Galatheoidea</taxon>
        <taxon>Porcellanidae</taxon>
        <taxon>Petrolisthes</taxon>
    </lineage>
</organism>
<evidence type="ECO:0000313" key="5">
    <source>
        <dbReference type="Proteomes" id="UP001286313"/>
    </source>
</evidence>
<dbReference type="Proteomes" id="UP001286313">
    <property type="component" value="Unassembled WGS sequence"/>
</dbReference>
<protein>
    <recommendedName>
        <fullName evidence="3">CCHC-type domain-containing protein</fullName>
    </recommendedName>
</protein>
<keyword evidence="1" id="KW-0863">Zinc-finger</keyword>
<dbReference type="InterPro" id="IPR001878">
    <property type="entry name" value="Znf_CCHC"/>
</dbReference>
<feature type="region of interest" description="Disordered" evidence="2">
    <location>
        <begin position="35"/>
        <end position="63"/>
    </location>
</feature>
<dbReference type="Gene3D" id="3.30.420.10">
    <property type="entry name" value="Ribonuclease H-like superfamily/Ribonuclease H"/>
    <property type="match status" value="1"/>
</dbReference>
<dbReference type="SUPFAM" id="SSF57756">
    <property type="entry name" value="Retrovirus zinc finger-like domains"/>
    <property type="match status" value="1"/>
</dbReference>
<gene>
    <name evidence="4" type="ORF">Pcinc_012860</name>
</gene>
<dbReference type="InterPro" id="IPR036875">
    <property type="entry name" value="Znf_CCHC_sf"/>
</dbReference>
<dbReference type="SUPFAM" id="SSF53098">
    <property type="entry name" value="Ribonuclease H-like"/>
    <property type="match status" value="1"/>
</dbReference>
<accession>A0AAE1G0V6</accession>
<dbReference type="PANTHER" id="PTHR37984">
    <property type="entry name" value="PROTEIN CBG26694"/>
    <property type="match status" value="1"/>
</dbReference>
<feature type="compositionally biased region" description="Basic and acidic residues" evidence="2">
    <location>
        <begin position="52"/>
        <end position="63"/>
    </location>
</feature>
<evidence type="ECO:0000313" key="4">
    <source>
        <dbReference type="EMBL" id="KAK3882782.1"/>
    </source>
</evidence>
<keyword evidence="5" id="KW-1185">Reference proteome</keyword>
<feature type="compositionally biased region" description="Basic residues" evidence="2">
    <location>
        <begin position="39"/>
        <end position="48"/>
    </location>
</feature>
<dbReference type="GO" id="GO:0008270">
    <property type="term" value="F:zinc ion binding"/>
    <property type="evidence" value="ECO:0007669"/>
    <property type="project" value="UniProtKB-KW"/>
</dbReference>
<dbReference type="AlphaFoldDB" id="A0AAE1G0V6"/>
<evidence type="ECO:0000256" key="1">
    <source>
        <dbReference type="PROSITE-ProRule" id="PRU00047"/>
    </source>
</evidence>
<dbReference type="GO" id="GO:0003676">
    <property type="term" value="F:nucleic acid binding"/>
    <property type="evidence" value="ECO:0007669"/>
    <property type="project" value="InterPro"/>
</dbReference>
<evidence type="ECO:0000256" key="2">
    <source>
        <dbReference type="SAM" id="MobiDB-lite"/>
    </source>
</evidence>
<dbReference type="InterPro" id="IPR012337">
    <property type="entry name" value="RNaseH-like_sf"/>
</dbReference>
<feature type="domain" description="CCHC-type" evidence="3">
    <location>
        <begin position="91"/>
        <end position="106"/>
    </location>
</feature>
<dbReference type="EMBL" id="JAWQEG010001058">
    <property type="protein sequence ID" value="KAK3882782.1"/>
    <property type="molecule type" value="Genomic_DNA"/>
</dbReference>
<keyword evidence="1" id="KW-0479">Metal-binding</keyword>
<dbReference type="PROSITE" id="PS50158">
    <property type="entry name" value="ZF_CCHC"/>
    <property type="match status" value="1"/>
</dbReference>
<keyword evidence="1" id="KW-0862">Zinc</keyword>